<name>A0A3E2BN09_9BACT</name>
<dbReference type="InterPro" id="IPR045570">
    <property type="entry name" value="Metalloprtase-TldD/E_cen_dom"/>
</dbReference>
<dbReference type="GO" id="GO:0005829">
    <property type="term" value="C:cytosol"/>
    <property type="evidence" value="ECO:0007669"/>
    <property type="project" value="TreeGrafter"/>
</dbReference>
<dbReference type="GO" id="GO:0006508">
    <property type="term" value="P:proteolysis"/>
    <property type="evidence" value="ECO:0007669"/>
    <property type="project" value="InterPro"/>
</dbReference>
<accession>A0A3E2BN09</accession>
<dbReference type="PANTHER" id="PTHR43421">
    <property type="entry name" value="METALLOPROTEASE PMBA"/>
    <property type="match status" value="1"/>
</dbReference>
<dbReference type="InterPro" id="IPR002510">
    <property type="entry name" value="Metalloprtase-TldD/E_N"/>
</dbReference>
<protein>
    <submittedName>
        <fullName evidence="5">TldE protein, part of TldE/TldD proteolytic complex</fullName>
    </submittedName>
</protein>
<dbReference type="Pfam" id="PF01523">
    <property type="entry name" value="PmbA_TldD_1st"/>
    <property type="match status" value="1"/>
</dbReference>
<proteinExistence type="inferred from homology"/>
<dbReference type="Pfam" id="PF19289">
    <property type="entry name" value="PmbA_TldD_3rd"/>
    <property type="match status" value="1"/>
</dbReference>
<dbReference type="InterPro" id="IPR047657">
    <property type="entry name" value="PmbA"/>
</dbReference>
<comment type="similarity">
    <text evidence="1">Belongs to the peptidase U62 family.</text>
</comment>
<evidence type="ECO:0000259" key="4">
    <source>
        <dbReference type="Pfam" id="PF19290"/>
    </source>
</evidence>
<evidence type="ECO:0000259" key="2">
    <source>
        <dbReference type="Pfam" id="PF01523"/>
    </source>
</evidence>
<organism evidence="5 6">
    <name type="scientific">Candidatus Saccharicenans subterraneus</name>
    <dbReference type="NCBI Taxonomy" id="2508984"/>
    <lineage>
        <taxon>Bacteria</taxon>
        <taxon>Candidatus Aminicenantota</taxon>
        <taxon>Candidatus Aminicenantia</taxon>
        <taxon>Candidatus Aminicenantales</taxon>
        <taxon>Candidatus Saccharicenantaceae</taxon>
        <taxon>Candidatus Saccharicenans</taxon>
    </lineage>
</organism>
<feature type="domain" description="Metalloprotease TldD/E C-terminal" evidence="3">
    <location>
        <begin position="229"/>
        <end position="447"/>
    </location>
</feature>
<reference evidence="5 6" key="1">
    <citation type="submission" date="2018-08" db="EMBL/GenBank/DDBJ databases">
        <title>Genome analysis of the thermophilic bacterium of the candidate phylum Aminicenantes from deep subsurface aquifer revealed its physiology and ecological role.</title>
        <authorList>
            <person name="Kadnikov V.V."/>
            <person name="Mardanov A.V."/>
            <person name="Beletsky A.V."/>
            <person name="Karnachuk O.V."/>
            <person name="Ravin N.V."/>
        </authorList>
    </citation>
    <scope>NUCLEOTIDE SEQUENCE [LARGE SCALE GENOMIC DNA]</scope>
    <source>
        <strain evidence="5">BY38</strain>
    </source>
</reference>
<evidence type="ECO:0000313" key="6">
    <source>
        <dbReference type="Proteomes" id="UP000257323"/>
    </source>
</evidence>
<evidence type="ECO:0000313" key="5">
    <source>
        <dbReference type="EMBL" id="RFT16108.1"/>
    </source>
</evidence>
<dbReference type="PANTHER" id="PTHR43421:SF1">
    <property type="entry name" value="METALLOPROTEASE PMBA"/>
    <property type="match status" value="1"/>
</dbReference>
<dbReference type="AlphaFoldDB" id="A0A3E2BN09"/>
<dbReference type="GO" id="GO:0008237">
    <property type="term" value="F:metallopeptidase activity"/>
    <property type="evidence" value="ECO:0007669"/>
    <property type="project" value="InterPro"/>
</dbReference>
<evidence type="ECO:0000256" key="1">
    <source>
        <dbReference type="ARBA" id="ARBA00005836"/>
    </source>
</evidence>
<comment type="caution">
    <text evidence="5">The sequence shown here is derived from an EMBL/GenBank/DDBJ whole genome shotgun (WGS) entry which is preliminary data.</text>
</comment>
<dbReference type="Pfam" id="PF19290">
    <property type="entry name" value="PmbA_TldD_2nd"/>
    <property type="match status" value="1"/>
</dbReference>
<evidence type="ECO:0000259" key="3">
    <source>
        <dbReference type="Pfam" id="PF19289"/>
    </source>
</evidence>
<dbReference type="SUPFAM" id="SSF111283">
    <property type="entry name" value="Putative modulator of DNA gyrase, PmbA/TldD"/>
    <property type="match status" value="1"/>
</dbReference>
<dbReference type="Gene3D" id="3.30.2290.10">
    <property type="entry name" value="PmbA/TldD superfamily"/>
    <property type="match status" value="1"/>
</dbReference>
<sequence length="448" mass="47902">MEEKMDYRAIAEQVIKICKQKGADQAEAYLASGRELSLEVRNGKIESIQEASSYGLGLRVISGHKLGFAYVNDFRPESLEETVRRALDFARILTADENNVLPDDPAMTEVRGLYDPGLSQIPLDRKIALAREVESLALKVKGITRSEGARYGESESEIVLANSLGLVKSYKSSGCGFGVGAIAEKGEQKSSGYESCQRRFFADLKPPAEVAKRAADLALEMLDPRPVKTQRAAVILDPDVAFAILGGIIQAINGERVLQGASFLGKKLGQKIASELITIIDDGTLEKGLASAPFDGEGVPTQKRPVVENGILKGFLYNTYAARRAGVKSTGNASRGGFDSLPGIGPHNFYIAAGKMKPEEIIAATDRGVLVKEVTGYGINPVNGNFSGGAAGLWIENGKIAFPVKGITIAGTAEEMLNGIDMLGNDLDLNRSRTAPTLRIKSLQIGGE</sequence>
<feature type="domain" description="Metalloprotease TldD/E central" evidence="4">
    <location>
        <begin position="118"/>
        <end position="222"/>
    </location>
</feature>
<dbReference type="InterPro" id="IPR036059">
    <property type="entry name" value="TldD/PmbA_sf"/>
</dbReference>
<gene>
    <name evidence="5" type="ORF">OP8BY_2114</name>
</gene>
<dbReference type="EMBL" id="QUAH01000005">
    <property type="protein sequence ID" value="RFT16108.1"/>
    <property type="molecule type" value="Genomic_DNA"/>
</dbReference>
<feature type="domain" description="Metalloprotease TldD/E N-terminal" evidence="2">
    <location>
        <begin position="26"/>
        <end position="88"/>
    </location>
</feature>
<dbReference type="InterPro" id="IPR045569">
    <property type="entry name" value="Metalloprtase-TldD/E_C"/>
</dbReference>
<dbReference type="Proteomes" id="UP000257323">
    <property type="component" value="Unassembled WGS sequence"/>
</dbReference>
<dbReference type="InterPro" id="IPR035068">
    <property type="entry name" value="TldD/PmbA_N"/>
</dbReference>